<sequence>MALSTNLPIYKDTYDLTLLVKRLVSNFRRSFRSHGVKLDEECLELALLIYRANVAHDKRPHLNQLLERLQVVNILLRQSHDLQLISRAQYAQAIKLTGEIGKQATGWRNASPAA</sequence>
<evidence type="ECO:0000313" key="3">
    <source>
        <dbReference type="Proteomes" id="UP000295611"/>
    </source>
</evidence>
<gene>
    <name evidence="2" type="ORF">DFP86_102269</name>
</gene>
<organism evidence="2 3">
    <name type="scientific">Paludibacterium purpuratum</name>
    <dbReference type="NCBI Taxonomy" id="1144873"/>
    <lineage>
        <taxon>Bacteria</taxon>
        <taxon>Pseudomonadati</taxon>
        <taxon>Pseudomonadota</taxon>
        <taxon>Betaproteobacteria</taxon>
        <taxon>Neisseriales</taxon>
        <taxon>Chromobacteriaceae</taxon>
        <taxon>Paludibacterium</taxon>
    </lineage>
</organism>
<comment type="caution">
    <text evidence="2">The sequence shown here is derived from an EMBL/GenBank/DDBJ whole genome shotgun (WGS) entry which is preliminary data.</text>
</comment>
<accession>A0A4R7BDT9</accession>
<dbReference type="InterPro" id="IPR036583">
    <property type="entry name" value="23S_rRNA_IVS_sf"/>
</dbReference>
<dbReference type="AlphaFoldDB" id="A0A4R7BDT9"/>
<evidence type="ECO:0000259" key="1">
    <source>
        <dbReference type="Pfam" id="PF22296"/>
    </source>
</evidence>
<reference evidence="2 3" key="1">
    <citation type="submission" date="2019-03" db="EMBL/GenBank/DDBJ databases">
        <title>Genomic Encyclopedia of Type Strains, Phase III (KMG-III): the genomes of soil and plant-associated and newly described type strains.</title>
        <authorList>
            <person name="Whitman W."/>
        </authorList>
    </citation>
    <scope>NUCLEOTIDE SEQUENCE [LARGE SCALE GENOMIC DNA]</scope>
    <source>
        <strain evidence="2 3">CECT 8976</strain>
    </source>
</reference>
<dbReference type="RefSeq" id="WP_133678582.1">
    <property type="nucleotide sequence ID" value="NZ_SNZP01000002.1"/>
</dbReference>
<dbReference type="Gene3D" id="1.20.1440.60">
    <property type="entry name" value="23S rRNA-intervening sequence"/>
    <property type="match status" value="1"/>
</dbReference>
<dbReference type="EMBL" id="SNZP01000002">
    <property type="protein sequence ID" value="TDR82155.1"/>
    <property type="molecule type" value="Genomic_DNA"/>
</dbReference>
<feature type="domain" description="bAvd-like" evidence="1">
    <location>
        <begin position="13"/>
        <end position="109"/>
    </location>
</feature>
<dbReference type="Proteomes" id="UP000295611">
    <property type="component" value="Unassembled WGS sequence"/>
</dbReference>
<keyword evidence="3" id="KW-1185">Reference proteome</keyword>
<name>A0A4R7BDT9_9NEIS</name>
<proteinExistence type="predicted"/>
<dbReference type="CDD" id="cd16376">
    <property type="entry name" value="Avd_like"/>
    <property type="match status" value="1"/>
</dbReference>
<dbReference type="Pfam" id="PF22296">
    <property type="entry name" value="bAvd"/>
    <property type="match status" value="1"/>
</dbReference>
<dbReference type="OrthoDB" id="8595978at2"/>
<protein>
    <recommendedName>
        <fullName evidence="1">bAvd-like domain-containing protein</fullName>
    </recommendedName>
</protein>
<dbReference type="InterPro" id="IPR055360">
    <property type="entry name" value="bAvd"/>
</dbReference>
<evidence type="ECO:0000313" key="2">
    <source>
        <dbReference type="EMBL" id="TDR82155.1"/>
    </source>
</evidence>